<gene>
    <name evidence="2" type="ORF">JFN88_11630</name>
</gene>
<name>A0A934MR21_9BACL</name>
<evidence type="ECO:0000313" key="3">
    <source>
        <dbReference type="Proteomes" id="UP000640274"/>
    </source>
</evidence>
<keyword evidence="1" id="KW-0812">Transmembrane</keyword>
<sequence length="160" mass="16646">MLSRIRLFAVISILLIGVVIGTVWNSEAIGSQVAPGTAEDPVVTKSYVDQLFKQNGGGSSSAGPDSVNTAMQVVTVPAGKTLVATQEGTEFIVRSGKALAFSEDKDGISNLTLGADLTNGKAVANNHLILSPRAGRGIVPDDKVKNNKLIVLVKGGYELK</sequence>
<evidence type="ECO:0000256" key="1">
    <source>
        <dbReference type="SAM" id="Phobius"/>
    </source>
</evidence>
<reference evidence="2" key="1">
    <citation type="submission" date="2020-12" db="EMBL/GenBank/DDBJ databases">
        <authorList>
            <person name="Huq M.A."/>
        </authorList>
    </citation>
    <scope>NUCLEOTIDE SEQUENCE</scope>
    <source>
        <strain evidence="2">MAHUQ-46</strain>
    </source>
</reference>
<evidence type="ECO:0000313" key="2">
    <source>
        <dbReference type="EMBL" id="MBJ6361914.1"/>
    </source>
</evidence>
<dbReference type="AlphaFoldDB" id="A0A934MR21"/>
<protein>
    <submittedName>
        <fullName evidence="2">Uncharacterized protein</fullName>
    </submittedName>
</protein>
<feature type="transmembrane region" description="Helical" evidence="1">
    <location>
        <begin position="7"/>
        <end position="24"/>
    </location>
</feature>
<comment type="caution">
    <text evidence="2">The sequence shown here is derived from an EMBL/GenBank/DDBJ whole genome shotgun (WGS) entry which is preliminary data.</text>
</comment>
<dbReference type="EMBL" id="JAELUP010000061">
    <property type="protein sequence ID" value="MBJ6361914.1"/>
    <property type="molecule type" value="Genomic_DNA"/>
</dbReference>
<organism evidence="2 3">
    <name type="scientific">Paenibacillus roseus</name>
    <dbReference type="NCBI Taxonomy" id="2798579"/>
    <lineage>
        <taxon>Bacteria</taxon>
        <taxon>Bacillati</taxon>
        <taxon>Bacillota</taxon>
        <taxon>Bacilli</taxon>
        <taxon>Bacillales</taxon>
        <taxon>Paenibacillaceae</taxon>
        <taxon>Paenibacillus</taxon>
    </lineage>
</organism>
<dbReference type="Proteomes" id="UP000640274">
    <property type="component" value="Unassembled WGS sequence"/>
</dbReference>
<keyword evidence="1" id="KW-1133">Transmembrane helix</keyword>
<proteinExistence type="predicted"/>
<keyword evidence="3" id="KW-1185">Reference proteome</keyword>
<accession>A0A934MR21</accession>
<keyword evidence="1" id="KW-0472">Membrane</keyword>